<name>A0A4Y7QGZ7_9AGAM</name>
<sequence>MESGRAVYHAAHAPPLHNTEIRIHTPKTQIGLNSGLGRNTTQLRRTRHLEADPEKPAPGSHRGGREGRGATAPSRGRVRDFFSRNARWKAGNGKWKDGDWVAAGTKLGVCGGKGKGKERKGKRELELEKGVVSGLVSGTRFGATGVAHWLGSSLDYLSPTSCVSSLGFFMGGKERPGVGLSARFTARGIGICGWALGIGKSRKNLGARRGARENGLGKMGNGEVCVARFFRVGGAGLVFLVGVRAGTRKMLRR</sequence>
<protein>
    <submittedName>
        <fullName evidence="2">Uncharacterized protein</fullName>
    </submittedName>
</protein>
<evidence type="ECO:0000313" key="2">
    <source>
        <dbReference type="EMBL" id="TDL26521.1"/>
    </source>
</evidence>
<dbReference type="AlphaFoldDB" id="A0A4Y7QGZ7"/>
<dbReference type="VEuPathDB" id="FungiDB:BD410DRAFT_524663"/>
<keyword evidence="3" id="KW-1185">Reference proteome</keyword>
<dbReference type="EMBL" id="ML170161">
    <property type="protein sequence ID" value="TDL26521.1"/>
    <property type="molecule type" value="Genomic_DNA"/>
</dbReference>
<organism evidence="2 3">
    <name type="scientific">Rickenella mellea</name>
    <dbReference type="NCBI Taxonomy" id="50990"/>
    <lineage>
        <taxon>Eukaryota</taxon>
        <taxon>Fungi</taxon>
        <taxon>Dikarya</taxon>
        <taxon>Basidiomycota</taxon>
        <taxon>Agaricomycotina</taxon>
        <taxon>Agaricomycetes</taxon>
        <taxon>Hymenochaetales</taxon>
        <taxon>Rickenellaceae</taxon>
        <taxon>Rickenella</taxon>
    </lineage>
</organism>
<proteinExistence type="predicted"/>
<evidence type="ECO:0000256" key="1">
    <source>
        <dbReference type="SAM" id="MobiDB-lite"/>
    </source>
</evidence>
<accession>A0A4Y7QGZ7</accession>
<feature type="region of interest" description="Disordered" evidence="1">
    <location>
        <begin position="45"/>
        <end position="76"/>
    </location>
</feature>
<gene>
    <name evidence="2" type="ORF">BD410DRAFT_524663</name>
</gene>
<evidence type="ECO:0000313" key="3">
    <source>
        <dbReference type="Proteomes" id="UP000294933"/>
    </source>
</evidence>
<dbReference type="Proteomes" id="UP000294933">
    <property type="component" value="Unassembled WGS sequence"/>
</dbReference>
<reference evidence="2 3" key="1">
    <citation type="submission" date="2018-06" db="EMBL/GenBank/DDBJ databases">
        <title>A transcriptomic atlas of mushroom development highlights an independent origin of complex multicellularity.</title>
        <authorList>
            <consortium name="DOE Joint Genome Institute"/>
            <person name="Krizsan K."/>
            <person name="Almasi E."/>
            <person name="Merenyi Z."/>
            <person name="Sahu N."/>
            <person name="Viragh M."/>
            <person name="Koszo T."/>
            <person name="Mondo S."/>
            <person name="Kiss B."/>
            <person name="Balint B."/>
            <person name="Kues U."/>
            <person name="Barry K."/>
            <person name="Hegedus J.C."/>
            <person name="Henrissat B."/>
            <person name="Johnson J."/>
            <person name="Lipzen A."/>
            <person name="Ohm R."/>
            <person name="Nagy I."/>
            <person name="Pangilinan J."/>
            <person name="Yan J."/>
            <person name="Xiong Y."/>
            <person name="Grigoriev I.V."/>
            <person name="Hibbett D.S."/>
            <person name="Nagy L.G."/>
        </authorList>
    </citation>
    <scope>NUCLEOTIDE SEQUENCE [LARGE SCALE GENOMIC DNA]</scope>
    <source>
        <strain evidence="2 3">SZMC22713</strain>
    </source>
</reference>